<feature type="transmembrane region" description="Helical" evidence="6">
    <location>
        <begin position="51"/>
        <end position="72"/>
    </location>
</feature>
<proteinExistence type="predicted"/>
<dbReference type="PANTHER" id="PTHR30250:SF26">
    <property type="entry name" value="PSMA PROTEIN"/>
    <property type="match status" value="1"/>
</dbReference>
<dbReference type="PANTHER" id="PTHR30250">
    <property type="entry name" value="PST FAMILY PREDICTED COLANIC ACID TRANSPORTER"/>
    <property type="match status" value="1"/>
</dbReference>
<keyword evidence="8" id="KW-1185">Reference proteome</keyword>
<comment type="caution">
    <text evidence="7">The sequence shown here is derived from an EMBL/GenBank/DDBJ whole genome shotgun (WGS) entry which is preliminary data.</text>
</comment>
<feature type="transmembrane region" description="Helical" evidence="6">
    <location>
        <begin position="404"/>
        <end position="424"/>
    </location>
</feature>
<dbReference type="InterPro" id="IPR050833">
    <property type="entry name" value="Poly_Biosynth_Transport"/>
</dbReference>
<evidence type="ECO:0000256" key="2">
    <source>
        <dbReference type="ARBA" id="ARBA00022475"/>
    </source>
</evidence>
<feature type="transmembrane region" description="Helical" evidence="6">
    <location>
        <begin position="470"/>
        <end position="493"/>
    </location>
</feature>
<feature type="transmembrane region" description="Helical" evidence="6">
    <location>
        <begin position="380"/>
        <end position="398"/>
    </location>
</feature>
<feature type="transmembrane region" description="Helical" evidence="6">
    <location>
        <begin position="185"/>
        <end position="205"/>
    </location>
</feature>
<dbReference type="Proteomes" id="UP000051813">
    <property type="component" value="Unassembled WGS sequence"/>
</dbReference>
<dbReference type="EMBL" id="AYYK01000025">
    <property type="protein sequence ID" value="KRM78174.1"/>
    <property type="molecule type" value="Genomic_DNA"/>
</dbReference>
<feature type="transmembrane region" description="Helical" evidence="6">
    <location>
        <begin position="122"/>
        <end position="143"/>
    </location>
</feature>
<feature type="transmembrane region" description="Helical" evidence="6">
    <location>
        <begin position="20"/>
        <end position="39"/>
    </location>
</feature>
<comment type="subcellular location">
    <subcellularLocation>
        <location evidence="1">Cell membrane</location>
        <topology evidence="1">Multi-pass membrane protein</topology>
    </subcellularLocation>
</comment>
<gene>
    <name evidence="7" type="ORF">FC84_GL001196</name>
</gene>
<keyword evidence="2" id="KW-1003">Cell membrane</keyword>
<dbReference type="STRING" id="1423738.FC84_GL001196"/>
<protein>
    <submittedName>
        <fullName evidence="7">Transporter</fullName>
    </submittedName>
</protein>
<evidence type="ECO:0000256" key="3">
    <source>
        <dbReference type="ARBA" id="ARBA00022692"/>
    </source>
</evidence>
<feature type="transmembrane region" description="Helical" evidence="6">
    <location>
        <begin position="342"/>
        <end position="359"/>
    </location>
</feature>
<feature type="transmembrane region" description="Helical" evidence="6">
    <location>
        <begin position="316"/>
        <end position="336"/>
    </location>
</feature>
<dbReference type="OrthoDB" id="8609648at2"/>
<keyword evidence="5 6" id="KW-0472">Membrane</keyword>
<dbReference type="GO" id="GO:0005886">
    <property type="term" value="C:plasma membrane"/>
    <property type="evidence" value="ECO:0007669"/>
    <property type="project" value="UniProtKB-SubCell"/>
</dbReference>
<reference evidence="7 8" key="1">
    <citation type="journal article" date="2015" name="Genome Announc.">
        <title>Expanding the biotechnology potential of lactobacilli through comparative genomics of 213 strains and associated genera.</title>
        <authorList>
            <person name="Sun Z."/>
            <person name="Harris H.M."/>
            <person name="McCann A."/>
            <person name="Guo C."/>
            <person name="Argimon S."/>
            <person name="Zhang W."/>
            <person name="Yang X."/>
            <person name="Jeffery I.B."/>
            <person name="Cooney J.C."/>
            <person name="Kagawa T.F."/>
            <person name="Liu W."/>
            <person name="Song Y."/>
            <person name="Salvetti E."/>
            <person name="Wrobel A."/>
            <person name="Rasinkangas P."/>
            <person name="Parkhill J."/>
            <person name="Rea M.C."/>
            <person name="O'Sullivan O."/>
            <person name="Ritari J."/>
            <person name="Douillard F.P."/>
            <person name="Paul Ross R."/>
            <person name="Yang R."/>
            <person name="Briner A.E."/>
            <person name="Felis G.E."/>
            <person name="de Vos W.M."/>
            <person name="Barrangou R."/>
            <person name="Klaenhammer T.R."/>
            <person name="Caufield P.W."/>
            <person name="Cui Y."/>
            <person name="Zhang H."/>
            <person name="O'Toole P.W."/>
        </authorList>
    </citation>
    <scope>NUCLEOTIDE SEQUENCE [LARGE SCALE GENOMIC DNA]</scope>
    <source>
        <strain evidence="7 8">DSM 20335</strain>
    </source>
</reference>
<dbReference type="RefSeq" id="WP_057757711.1">
    <property type="nucleotide sequence ID" value="NZ_AYYK01000025.1"/>
</dbReference>
<evidence type="ECO:0000256" key="5">
    <source>
        <dbReference type="ARBA" id="ARBA00023136"/>
    </source>
</evidence>
<organism evidence="7 8">
    <name type="scientific">Lapidilactobacillus dextrinicus DSM 20335</name>
    <dbReference type="NCBI Taxonomy" id="1423738"/>
    <lineage>
        <taxon>Bacteria</taxon>
        <taxon>Bacillati</taxon>
        <taxon>Bacillota</taxon>
        <taxon>Bacilli</taxon>
        <taxon>Lactobacillales</taxon>
        <taxon>Lactobacillaceae</taxon>
        <taxon>Lapidilactobacillus</taxon>
    </lineage>
</organism>
<feature type="transmembrane region" description="Helical" evidence="6">
    <location>
        <begin position="445"/>
        <end position="464"/>
    </location>
</feature>
<keyword evidence="4 6" id="KW-1133">Transmembrane helix</keyword>
<evidence type="ECO:0000256" key="6">
    <source>
        <dbReference type="SAM" id="Phobius"/>
    </source>
</evidence>
<dbReference type="AlphaFoldDB" id="A0A0R2BFE3"/>
<feature type="transmembrane region" description="Helical" evidence="6">
    <location>
        <begin position="155"/>
        <end position="179"/>
    </location>
</feature>
<keyword evidence="3 6" id="KW-0812">Transmembrane</keyword>
<sequence>MKKSRLEYSFMNSGISTAIYIFRLVLQFIARSFFIKYLGNEYLGLNGLFTNILSLLSVAELGIGTSIIFSLYKPLLNNDHEKIKSLMILYKKAYEIIGILIGIVGLMVVPFLNLIINNHAHFPNLYLIYILFLLNSVVSYFFTYKRSLISADQRAYIVSLNDFIFLVISNIIQIIFLILTSNFVIYLLIQIIFTIISNIVISKIVDKNYPYLSEKNIVKLDADTVTEIKRNVIGNFSSKVGGVIVMGTDNILISLFLNLSAVGIYSNYTLIINSVQNLCKQVTNSITASIGNYAITSDRDAGNRLFHRHFFINHTLIFFSAILLLTMINPFISWWIGGRFTLPLSTVVLIVFNYAIQVYRNTSFAFIESYGLFWYQRKKPIIEAIINLSVSLVLLGVFKLGINGVLIGTIASSLGFVIWYEAFVIYKYALGKNFIEFIKLFMQSLFQLIISSIAVYLFVTFLIQSVKVDGILQLLLIGMSTVMFSGCIYLLLYHKRDEFKYLRDILKGLARRWTTR</sequence>
<accession>A0A0R2BFE3</accession>
<evidence type="ECO:0000256" key="1">
    <source>
        <dbReference type="ARBA" id="ARBA00004651"/>
    </source>
</evidence>
<name>A0A0R2BFE3_9LACO</name>
<dbReference type="PATRIC" id="fig|1423738.3.peg.1212"/>
<evidence type="ECO:0000313" key="7">
    <source>
        <dbReference type="EMBL" id="KRM78174.1"/>
    </source>
</evidence>
<feature type="transmembrane region" description="Helical" evidence="6">
    <location>
        <begin position="93"/>
        <end position="116"/>
    </location>
</feature>
<evidence type="ECO:0000256" key="4">
    <source>
        <dbReference type="ARBA" id="ARBA00022989"/>
    </source>
</evidence>
<evidence type="ECO:0000313" key="8">
    <source>
        <dbReference type="Proteomes" id="UP000051813"/>
    </source>
</evidence>